<feature type="domain" description="HipA-like kinase" evidence="2">
    <location>
        <begin position="11"/>
        <end position="218"/>
    </location>
</feature>
<proteinExistence type="predicted"/>
<dbReference type="Pfam" id="PF20613">
    <property type="entry name" value="HipA_2"/>
    <property type="match status" value="1"/>
</dbReference>
<dbReference type="InterPro" id="IPR046748">
    <property type="entry name" value="HipA_2"/>
</dbReference>
<feature type="coiled-coil region" evidence="1">
    <location>
        <begin position="94"/>
        <end position="121"/>
    </location>
</feature>
<dbReference type="AlphaFoldDB" id="A0A4R9JG51"/>
<dbReference type="Proteomes" id="UP000298125">
    <property type="component" value="Unassembled WGS sequence"/>
</dbReference>
<evidence type="ECO:0000313" key="4">
    <source>
        <dbReference type="Proteomes" id="UP000298125"/>
    </source>
</evidence>
<sequence>MLVVSKILELYKGSSFPVKIQTNNGNTYILKMKGAGNGAKSLIQEFIVNRVGHLIGFPIPNVQPVLIPDEFPWTFGTDEFDDLVKKSFGINLALDYIENQRDKIEIELNSLNEELRNQVKAIDFFFKNFDRTIQSNNFLKDQTGKIWIIDHGSCEFLNDSLMKESKLLPSNHIYKSEPVQNDPYLIKILQFDFEPFIQEVPKSWLNEIGLQKNDLRLILRNRVQWILSAFSS</sequence>
<gene>
    <name evidence="3" type="ORF">EHQ49_10040</name>
</gene>
<accession>A0A4R9JG51</accession>
<dbReference type="OrthoDB" id="8440774at2"/>
<organism evidence="3 4">
    <name type="scientific">Leptospira perdikensis</name>
    <dbReference type="NCBI Taxonomy" id="2484948"/>
    <lineage>
        <taxon>Bacteria</taxon>
        <taxon>Pseudomonadati</taxon>
        <taxon>Spirochaetota</taxon>
        <taxon>Spirochaetia</taxon>
        <taxon>Leptospirales</taxon>
        <taxon>Leptospiraceae</taxon>
        <taxon>Leptospira</taxon>
    </lineage>
</organism>
<evidence type="ECO:0000313" key="3">
    <source>
        <dbReference type="EMBL" id="TGL39716.1"/>
    </source>
</evidence>
<comment type="caution">
    <text evidence="3">The sequence shown here is derived from an EMBL/GenBank/DDBJ whole genome shotgun (WGS) entry which is preliminary data.</text>
</comment>
<reference evidence="3" key="1">
    <citation type="journal article" date="2019" name="PLoS Negl. Trop. Dis.">
        <title>Revisiting the worldwide diversity of Leptospira species in the environment.</title>
        <authorList>
            <person name="Vincent A.T."/>
            <person name="Schiettekatte O."/>
            <person name="Bourhy P."/>
            <person name="Veyrier F.J."/>
            <person name="Picardeau M."/>
        </authorList>
    </citation>
    <scope>NUCLEOTIDE SEQUENCE [LARGE SCALE GENOMIC DNA]</scope>
    <source>
        <strain evidence="3">201702692</strain>
    </source>
</reference>
<keyword evidence="4" id="KW-1185">Reference proteome</keyword>
<dbReference type="RefSeq" id="WP_135578990.1">
    <property type="nucleotide sequence ID" value="NZ_RQGA01000011.1"/>
</dbReference>
<evidence type="ECO:0000259" key="2">
    <source>
        <dbReference type="Pfam" id="PF20613"/>
    </source>
</evidence>
<name>A0A4R9JG51_9LEPT</name>
<dbReference type="EMBL" id="RQGA01000011">
    <property type="protein sequence ID" value="TGL39716.1"/>
    <property type="molecule type" value="Genomic_DNA"/>
</dbReference>
<evidence type="ECO:0000256" key="1">
    <source>
        <dbReference type="SAM" id="Coils"/>
    </source>
</evidence>
<protein>
    <recommendedName>
        <fullName evidence="2">HipA-like kinase domain-containing protein</fullName>
    </recommendedName>
</protein>
<keyword evidence="1" id="KW-0175">Coiled coil</keyword>